<dbReference type="Proteomes" id="UP001209570">
    <property type="component" value="Unassembled WGS sequence"/>
</dbReference>
<organism evidence="3 4">
    <name type="scientific">Pythium insidiosum</name>
    <name type="common">Pythiosis disease agent</name>
    <dbReference type="NCBI Taxonomy" id="114742"/>
    <lineage>
        <taxon>Eukaryota</taxon>
        <taxon>Sar</taxon>
        <taxon>Stramenopiles</taxon>
        <taxon>Oomycota</taxon>
        <taxon>Peronosporomycetes</taxon>
        <taxon>Pythiales</taxon>
        <taxon>Pythiaceae</taxon>
        <taxon>Pythium</taxon>
    </lineage>
</organism>
<dbReference type="AlphaFoldDB" id="A0AAD5MJF8"/>
<dbReference type="PANTHER" id="PTHR16110:SF1">
    <property type="entry name" value="TBC1 DOMAIN FAMILY MEMBER 19"/>
    <property type="match status" value="1"/>
</dbReference>
<evidence type="ECO:0000259" key="2">
    <source>
        <dbReference type="PROSITE" id="PS50086"/>
    </source>
</evidence>
<dbReference type="PANTHER" id="PTHR16110">
    <property type="entry name" value="TBC1 DOMAIN FAMILY MEMBER 19"/>
    <property type="match status" value="1"/>
</dbReference>
<dbReference type="InterPro" id="IPR042507">
    <property type="entry name" value="TBC1D19"/>
</dbReference>
<dbReference type="InterPro" id="IPR035969">
    <property type="entry name" value="Rab-GAP_TBC_sf"/>
</dbReference>
<feature type="domain" description="Rab-GAP TBC" evidence="2">
    <location>
        <begin position="284"/>
        <end position="501"/>
    </location>
</feature>
<dbReference type="Pfam" id="PF00566">
    <property type="entry name" value="RabGAP-TBC"/>
    <property type="match status" value="1"/>
</dbReference>
<reference evidence="3" key="1">
    <citation type="submission" date="2021-12" db="EMBL/GenBank/DDBJ databases">
        <title>Prjna785345.</title>
        <authorList>
            <person name="Rujirawat T."/>
            <person name="Krajaejun T."/>
        </authorList>
    </citation>
    <scope>NUCLEOTIDE SEQUENCE</scope>
    <source>
        <strain evidence="3">Pi057C3</strain>
    </source>
</reference>
<dbReference type="EMBL" id="JAKCXM010000002">
    <property type="protein sequence ID" value="KAJ0409964.1"/>
    <property type="molecule type" value="Genomic_DNA"/>
</dbReference>
<comment type="caution">
    <text evidence="3">The sequence shown here is derived from an EMBL/GenBank/DDBJ whole genome shotgun (WGS) entry which is preliminary data.</text>
</comment>
<sequence>MLHLYDADAPVETRVRFLTEQLLAREDVRRWRHALEQEVSRPEIALDQLTPSPSALVSVLERMGIASALRRVVIDLHCEATREVEAARAQQAKHEEEALLPELARSGPSASSLDVVLQAKETWERVTREELLRFAREQGKPLVVANTNPVRSARDGAESSASASAEMALPADPEPKRSYKPPASTRFLYDANDLLHTLQGIKPPNRSGPHALPEWGSIRLQFATPSAAELRRRYAELSPSVGQIGLDDLFPAERQAFLADKHRVGDVVVSHRSVAMARQYAKTGCPASLRPVLWQHALAQSVSDASRQYFQQLQDQVTRWTFVTDDMYLLDLQHAVDDSDYFVFQDLLDSVMLAFTRDAHVQREAVRINGAVELPAELSDGALNGLVPPNGVLPFSGLVMYAAPLTYLYTDDVALYFVFREMYVCYWSRLNAIDAPESSILSLCQLFERLVQRSSPRAVFRLLDVGVRPLDLAFPWIQSAFSGVLEIQQLLLLWDRVVGYDSIEVLAVAAAALFHFRAEDLETTVTRLEDARALFAELIDIRIVPLLQEYLFLLR</sequence>
<dbReference type="Gene3D" id="1.10.472.80">
    <property type="entry name" value="Ypt/Rab-GAP domain of gyp1p, domain 3"/>
    <property type="match status" value="1"/>
</dbReference>
<dbReference type="PROSITE" id="PS50086">
    <property type="entry name" value="TBC_RABGAP"/>
    <property type="match status" value="1"/>
</dbReference>
<keyword evidence="4" id="KW-1185">Reference proteome</keyword>
<feature type="region of interest" description="Disordered" evidence="1">
    <location>
        <begin position="150"/>
        <end position="183"/>
    </location>
</feature>
<evidence type="ECO:0000313" key="4">
    <source>
        <dbReference type="Proteomes" id="UP001209570"/>
    </source>
</evidence>
<evidence type="ECO:0000256" key="1">
    <source>
        <dbReference type="SAM" id="MobiDB-lite"/>
    </source>
</evidence>
<dbReference type="SUPFAM" id="SSF47923">
    <property type="entry name" value="Ypt/Rab-GAP domain of gyp1p"/>
    <property type="match status" value="1"/>
</dbReference>
<proteinExistence type="predicted"/>
<protein>
    <recommendedName>
        <fullName evidence="2">Rab-GAP TBC domain-containing protein</fullName>
    </recommendedName>
</protein>
<gene>
    <name evidence="3" type="ORF">P43SY_005858</name>
</gene>
<evidence type="ECO:0000313" key="3">
    <source>
        <dbReference type="EMBL" id="KAJ0409964.1"/>
    </source>
</evidence>
<dbReference type="InterPro" id="IPR000195">
    <property type="entry name" value="Rab-GAP-TBC_dom"/>
</dbReference>
<name>A0AAD5MJF8_PYTIN</name>
<accession>A0AAD5MJF8</accession>